<dbReference type="GO" id="GO:0005634">
    <property type="term" value="C:nucleus"/>
    <property type="evidence" value="ECO:0007669"/>
    <property type="project" value="UniProtKB-SubCell"/>
</dbReference>
<keyword evidence="4" id="KW-0540">Nuclease</keyword>
<evidence type="ECO:0000256" key="7">
    <source>
        <dbReference type="ARBA" id="ARBA00023242"/>
    </source>
</evidence>
<dbReference type="Proteomes" id="UP000265000">
    <property type="component" value="Unplaced"/>
</dbReference>
<evidence type="ECO:0000256" key="4">
    <source>
        <dbReference type="ARBA" id="ARBA00022722"/>
    </source>
</evidence>
<dbReference type="PANTHER" id="PTHR22930">
    <property type="match status" value="1"/>
</dbReference>
<comment type="cofactor">
    <cofactor evidence="1">
        <name>a divalent metal cation</name>
        <dbReference type="ChEBI" id="CHEBI:60240"/>
    </cofactor>
</comment>
<evidence type="ECO:0000259" key="8">
    <source>
        <dbReference type="Pfam" id="PF13359"/>
    </source>
</evidence>
<keyword evidence="7" id="KW-0539">Nucleus</keyword>
<reference evidence="9" key="1">
    <citation type="submission" date="2025-08" db="UniProtKB">
        <authorList>
            <consortium name="Ensembl"/>
        </authorList>
    </citation>
    <scope>IDENTIFICATION</scope>
</reference>
<evidence type="ECO:0000313" key="9">
    <source>
        <dbReference type="Ensembl" id="ENSFHEP00000013253.1"/>
    </source>
</evidence>
<evidence type="ECO:0000256" key="3">
    <source>
        <dbReference type="ARBA" id="ARBA00006958"/>
    </source>
</evidence>
<evidence type="ECO:0000313" key="10">
    <source>
        <dbReference type="Proteomes" id="UP000265000"/>
    </source>
</evidence>
<comment type="similarity">
    <text evidence="3">Belongs to the HARBI1 family.</text>
</comment>
<dbReference type="STRING" id="8078.ENSFHEP00000013253"/>
<sequence>MSAPTFDRLLRRISPRIQHRLAVTLRFLASGISQQALAASYQLGISTVSGIVREVCRALWEELRADFMKYPQGDDWEVIRREFWQQWQFPNCIGAIDGKHVRVRTPANSGSCFFNYKSFFSFVLIAACDACYRFFFVDVGAYGRDSDAGVFARTDFGAQLIRGQLPLPPHAPLPGMDIVTPPVFVADEAFPQKVNLMRPYPGPVLSEDQKVCNLRHSRARRVIENAFGVLTARWRILGRAMECCTETAEDITKACLILHNFLAANDQGLTETDRYIPHTMCDIDGTSGEWRELVQGDTNFQSSQAYTAARATQDGLAVREIFKEFFQTDQGMIHWQEQHVRRGTLGHH</sequence>
<keyword evidence="6" id="KW-0378">Hydrolase</keyword>
<evidence type="ECO:0000256" key="1">
    <source>
        <dbReference type="ARBA" id="ARBA00001968"/>
    </source>
</evidence>
<reference evidence="9" key="2">
    <citation type="submission" date="2025-09" db="UniProtKB">
        <authorList>
            <consortium name="Ensembl"/>
        </authorList>
    </citation>
    <scope>IDENTIFICATION</scope>
</reference>
<dbReference type="InterPro" id="IPR045249">
    <property type="entry name" value="HARBI1-like"/>
</dbReference>
<proteinExistence type="inferred from homology"/>
<name>A0A3Q2PJB7_FUNHE</name>
<dbReference type="Pfam" id="PF13359">
    <property type="entry name" value="DDE_Tnp_4"/>
    <property type="match status" value="1"/>
</dbReference>
<dbReference type="GO" id="GO:0004518">
    <property type="term" value="F:nuclease activity"/>
    <property type="evidence" value="ECO:0007669"/>
    <property type="project" value="UniProtKB-KW"/>
</dbReference>
<dbReference type="InterPro" id="IPR027806">
    <property type="entry name" value="HARBI1_dom"/>
</dbReference>
<dbReference type="Ensembl" id="ENSFHET00000020759.1">
    <property type="protein sequence ID" value="ENSFHEP00000013253.1"/>
    <property type="gene ID" value="ENSFHEG00000014751.1"/>
</dbReference>
<organism evidence="9 10">
    <name type="scientific">Fundulus heteroclitus</name>
    <name type="common">Killifish</name>
    <name type="synonym">Mummichog</name>
    <dbReference type="NCBI Taxonomy" id="8078"/>
    <lineage>
        <taxon>Eukaryota</taxon>
        <taxon>Metazoa</taxon>
        <taxon>Chordata</taxon>
        <taxon>Craniata</taxon>
        <taxon>Vertebrata</taxon>
        <taxon>Euteleostomi</taxon>
        <taxon>Actinopterygii</taxon>
        <taxon>Neopterygii</taxon>
        <taxon>Teleostei</taxon>
        <taxon>Neoteleostei</taxon>
        <taxon>Acanthomorphata</taxon>
        <taxon>Ovalentaria</taxon>
        <taxon>Atherinomorphae</taxon>
        <taxon>Cyprinodontiformes</taxon>
        <taxon>Fundulidae</taxon>
        <taxon>Fundulus</taxon>
    </lineage>
</organism>
<keyword evidence="5" id="KW-0479">Metal-binding</keyword>
<dbReference type="GeneTree" id="ENSGT00940000164115"/>
<dbReference type="PANTHER" id="PTHR22930:SF269">
    <property type="entry name" value="NUCLEASE HARBI1-LIKE PROTEIN"/>
    <property type="match status" value="1"/>
</dbReference>
<evidence type="ECO:0000256" key="6">
    <source>
        <dbReference type="ARBA" id="ARBA00022801"/>
    </source>
</evidence>
<keyword evidence="10" id="KW-1185">Reference proteome</keyword>
<feature type="domain" description="DDE Tnp4" evidence="8">
    <location>
        <begin position="96"/>
        <end position="260"/>
    </location>
</feature>
<comment type="subcellular location">
    <subcellularLocation>
        <location evidence="2">Nucleus</location>
    </subcellularLocation>
</comment>
<evidence type="ECO:0000256" key="2">
    <source>
        <dbReference type="ARBA" id="ARBA00004123"/>
    </source>
</evidence>
<evidence type="ECO:0000256" key="5">
    <source>
        <dbReference type="ARBA" id="ARBA00022723"/>
    </source>
</evidence>
<protein>
    <recommendedName>
        <fullName evidence="8">DDE Tnp4 domain-containing protein</fullName>
    </recommendedName>
</protein>
<dbReference type="AlphaFoldDB" id="A0A3Q2PJB7"/>
<dbReference type="GO" id="GO:0046872">
    <property type="term" value="F:metal ion binding"/>
    <property type="evidence" value="ECO:0007669"/>
    <property type="project" value="UniProtKB-KW"/>
</dbReference>
<accession>A0A3Q2PJB7</accession>
<dbReference type="GO" id="GO:0016787">
    <property type="term" value="F:hydrolase activity"/>
    <property type="evidence" value="ECO:0007669"/>
    <property type="project" value="UniProtKB-KW"/>
</dbReference>